<protein>
    <submittedName>
        <fullName evidence="4">Sulfatase</fullName>
    </submittedName>
</protein>
<name>A0ABZ0IK70_9BACT</name>
<dbReference type="CDD" id="cd16031">
    <property type="entry name" value="G6S_like"/>
    <property type="match status" value="1"/>
</dbReference>
<dbReference type="InterPro" id="IPR017850">
    <property type="entry name" value="Alkaline_phosphatase_core_sf"/>
</dbReference>
<dbReference type="Gene3D" id="3.40.720.10">
    <property type="entry name" value="Alkaline Phosphatase, subunit A"/>
    <property type="match status" value="2"/>
</dbReference>
<gene>
    <name evidence="4" type="ORF">RT717_20265</name>
</gene>
<dbReference type="PROSITE" id="PS51257">
    <property type="entry name" value="PROKAR_LIPOPROTEIN"/>
    <property type="match status" value="1"/>
</dbReference>
<keyword evidence="5" id="KW-1185">Reference proteome</keyword>
<dbReference type="InterPro" id="IPR032506">
    <property type="entry name" value="SGSH_C"/>
</dbReference>
<proteinExistence type="inferred from homology"/>
<dbReference type="PROSITE" id="PS00149">
    <property type="entry name" value="SULFATASE_2"/>
    <property type="match status" value="1"/>
</dbReference>
<organism evidence="4 5">
    <name type="scientific">Imperialibacter roseus</name>
    <dbReference type="NCBI Taxonomy" id="1324217"/>
    <lineage>
        <taxon>Bacteria</taxon>
        <taxon>Pseudomonadati</taxon>
        <taxon>Bacteroidota</taxon>
        <taxon>Cytophagia</taxon>
        <taxon>Cytophagales</taxon>
        <taxon>Flammeovirgaceae</taxon>
        <taxon>Imperialibacter</taxon>
    </lineage>
</organism>
<dbReference type="PANTHER" id="PTHR43108">
    <property type="entry name" value="N-ACETYLGLUCOSAMINE-6-SULFATASE FAMILY MEMBER"/>
    <property type="match status" value="1"/>
</dbReference>
<dbReference type="InterPro" id="IPR002591">
    <property type="entry name" value="Phosphodiest/P_Trfase"/>
</dbReference>
<dbReference type="InterPro" id="IPR024607">
    <property type="entry name" value="Sulfatase_CS"/>
</dbReference>
<keyword evidence="2" id="KW-0378">Hydrolase</keyword>
<dbReference type="Proteomes" id="UP001302349">
    <property type="component" value="Chromosome"/>
</dbReference>
<evidence type="ECO:0000259" key="3">
    <source>
        <dbReference type="Pfam" id="PF16347"/>
    </source>
</evidence>
<evidence type="ECO:0000256" key="1">
    <source>
        <dbReference type="ARBA" id="ARBA00008779"/>
    </source>
</evidence>
<dbReference type="PANTHER" id="PTHR43108:SF6">
    <property type="entry name" value="N-SULPHOGLUCOSAMINE SULPHOHYDROLASE"/>
    <property type="match status" value="1"/>
</dbReference>
<evidence type="ECO:0000313" key="5">
    <source>
        <dbReference type="Proteomes" id="UP001302349"/>
    </source>
</evidence>
<reference evidence="4 5" key="1">
    <citation type="journal article" date="2023" name="Microbiol. Resour. Announc.">
        <title>Complete Genome Sequence of Imperialibacter roseus strain P4T.</title>
        <authorList>
            <person name="Tizabi D.R."/>
            <person name="Bachvaroff T."/>
            <person name="Hill R.T."/>
        </authorList>
    </citation>
    <scope>NUCLEOTIDE SEQUENCE [LARGE SCALE GENOMIC DNA]</scope>
    <source>
        <strain evidence="4 5">P4T</strain>
    </source>
</reference>
<dbReference type="RefSeq" id="WP_317488179.1">
    <property type="nucleotide sequence ID" value="NZ_CP136051.1"/>
</dbReference>
<dbReference type="SUPFAM" id="SSF53649">
    <property type="entry name" value="Alkaline phosphatase-like"/>
    <property type="match status" value="1"/>
</dbReference>
<evidence type="ECO:0000313" key="4">
    <source>
        <dbReference type="EMBL" id="WOK05419.1"/>
    </source>
</evidence>
<dbReference type="Pfam" id="PF16347">
    <property type="entry name" value="SGSH_C"/>
    <property type="match status" value="1"/>
</dbReference>
<dbReference type="EMBL" id="CP136051">
    <property type="protein sequence ID" value="WOK05419.1"/>
    <property type="molecule type" value="Genomic_DNA"/>
</dbReference>
<feature type="domain" description="N-sulphoglucosamine sulphohydrolase C-terminal" evidence="3">
    <location>
        <begin position="363"/>
        <end position="516"/>
    </location>
</feature>
<comment type="similarity">
    <text evidence="1">Belongs to the sulfatase family.</text>
</comment>
<dbReference type="PROSITE" id="PS00523">
    <property type="entry name" value="SULFATASE_1"/>
    <property type="match status" value="1"/>
</dbReference>
<accession>A0ABZ0IK70</accession>
<evidence type="ECO:0000256" key="2">
    <source>
        <dbReference type="ARBA" id="ARBA00022801"/>
    </source>
</evidence>
<sequence length="540" mass="62808">MKRFLLSLLSVLAFGCSQNESSTQESKEEVPKPNILFIMSDDHAMKAISAYSKELIRTPNIDRIAQEGALMRNAFVTNSICAPSRAAILTGKYSHLNGLRDNRDEFDGSQMIFPKLLKTAGYQTYLIGKWHLKSKPQGFDFWKILIDQGEYYNPRLVSENDTTVVNGYTTDVITDEGLSVLQSRDKSKPFVMLLQHKAPHRNWQPNIKHFRLFEEDLPIPATLYDDYKGRQALAEQDQQITNMWLSNDLKLTPDYYEEETGTGGAVGPSDPESSYAAMLNRMTEEQRVPWDAYYDSVGLAFKSANLSGKELWNWKYQRYIKDYLKCIVSVDENVGRVLDYLEAEGLAENTIVVYTSDQGFYLGEHGMYDKRFMYEESFRTPMLIKYPKGIRSGTSIEELVMNIDFAPTFLDYAGVEIPKEMQGLSMRPLFEARGERPEWRESVYYHYYEYPHGWHKVKRHYGIRNYRYKLIHFYHDVDTWELYDLQQDPQEMNNLIDDPKYGDVVEELKAKLIEKQIELNEQPEIIDLTRGEEFIGGDRL</sequence>
<dbReference type="Pfam" id="PF01663">
    <property type="entry name" value="Phosphodiest"/>
    <property type="match status" value="1"/>
</dbReference>